<dbReference type="GO" id="GO:0003919">
    <property type="term" value="F:FMN adenylyltransferase activity"/>
    <property type="evidence" value="ECO:0007669"/>
    <property type="project" value="UniProtKB-EC"/>
</dbReference>
<evidence type="ECO:0000256" key="8">
    <source>
        <dbReference type="ARBA" id="ARBA00022827"/>
    </source>
</evidence>
<dbReference type="Gene3D" id="3.40.50.620">
    <property type="entry name" value="HUPs"/>
    <property type="match status" value="1"/>
</dbReference>
<dbReference type="InterPro" id="IPR002500">
    <property type="entry name" value="PAPS_reduct_dom"/>
</dbReference>
<evidence type="ECO:0000256" key="13">
    <source>
        <dbReference type="SAM" id="MobiDB-lite"/>
    </source>
</evidence>
<dbReference type="HOGENOM" id="CLU_056971_1_0_1"/>
<evidence type="ECO:0000256" key="4">
    <source>
        <dbReference type="ARBA" id="ARBA00022643"/>
    </source>
</evidence>
<feature type="domain" description="Phosphoadenosine phosphosulphate reductase" evidence="14">
    <location>
        <begin position="43"/>
        <end position="115"/>
    </location>
</feature>
<dbReference type="KEGG" id="sla:SERLADRAFT_463970"/>
<evidence type="ECO:0000256" key="2">
    <source>
        <dbReference type="ARBA" id="ARBA00012393"/>
    </source>
</evidence>
<feature type="region of interest" description="Disordered" evidence="13">
    <location>
        <begin position="132"/>
        <end position="151"/>
    </location>
</feature>
<evidence type="ECO:0000256" key="9">
    <source>
        <dbReference type="ARBA" id="ARBA00022840"/>
    </source>
</evidence>
<dbReference type="SUPFAM" id="SSF52402">
    <property type="entry name" value="Adenine nucleotide alpha hydrolases-like"/>
    <property type="match status" value="1"/>
</dbReference>
<evidence type="ECO:0000256" key="5">
    <source>
        <dbReference type="ARBA" id="ARBA00022679"/>
    </source>
</evidence>
<dbReference type="OrthoDB" id="270728at2759"/>
<keyword evidence="9" id="KW-0067">ATP-binding</keyword>
<evidence type="ECO:0000313" key="16">
    <source>
        <dbReference type="Proteomes" id="UP000008064"/>
    </source>
</evidence>
<dbReference type="EC" id="2.7.7.2" evidence="2"/>
<keyword evidence="4" id="KW-0288">FMN</keyword>
<dbReference type="Proteomes" id="UP000008064">
    <property type="component" value="Unassembled WGS sequence"/>
</dbReference>
<dbReference type="GO" id="GO:0006747">
    <property type="term" value="P:FAD biosynthetic process"/>
    <property type="evidence" value="ECO:0007669"/>
    <property type="project" value="TreeGrafter"/>
</dbReference>
<evidence type="ECO:0000256" key="1">
    <source>
        <dbReference type="ARBA" id="ARBA00004726"/>
    </source>
</evidence>
<evidence type="ECO:0000256" key="11">
    <source>
        <dbReference type="ARBA" id="ARBA00031871"/>
    </source>
</evidence>
<organism evidence="16">
    <name type="scientific">Serpula lacrymans var. lacrymans (strain S7.9)</name>
    <name type="common">Dry rot fungus</name>
    <dbReference type="NCBI Taxonomy" id="578457"/>
    <lineage>
        <taxon>Eukaryota</taxon>
        <taxon>Fungi</taxon>
        <taxon>Dikarya</taxon>
        <taxon>Basidiomycota</taxon>
        <taxon>Agaricomycotina</taxon>
        <taxon>Agaricomycetes</taxon>
        <taxon>Agaricomycetidae</taxon>
        <taxon>Boletales</taxon>
        <taxon>Coniophorineae</taxon>
        <taxon>Serpulaceae</taxon>
        <taxon>Serpula</taxon>
    </lineage>
</organism>
<evidence type="ECO:0000259" key="14">
    <source>
        <dbReference type="Pfam" id="PF01507"/>
    </source>
</evidence>
<comment type="catalytic activity">
    <reaction evidence="12">
        <text>FMN + ATP + H(+) = FAD + diphosphate</text>
        <dbReference type="Rhea" id="RHEA:17237"/>
        <dbReference type="ChEBI" id="CHEBI:15378"/>
        <dbReference type="ChEBI" id="CHEBI:30616"/>
        <dbReference type="ChEBI" id="CHEBI:33019"/>
        <dbReference type="ChEBI" id="CHEBI:57692"/>
        <dbReference type="ChEBI" id="CHEBI:58210"/>
        <dbReference type="EC" id="2.7.7.2"/>
    </reaction>
</comment>
<proteinExistence type="predicted"/>
<dbReference type="RefSeq" id="XP_007316849.1">
    <property type="nucleotide sequence ID" value="XM_007316787.1"/>
</dbReference>
<feature type="domain" description="Phosphoadenosine phosphosulphate reductase" evidence="14">
    <location>
        <begin position="172"/>
        <end position="246"/>
    </location>
</feature>
<gene>
    <name evidence="15" type="ORF">SERLADRAFT_463970</name>
</gene>
<dbReference type="GeneID" id="18818667"/>
<dbReference type="PANTHER" id="PTHR23293:SF9">
    <property type="entry name" value="FAD SYNTHASE"/>
    <property type="match status" value="1"/>
</dbReference>
<dbReference type="InterPro" id="IPR014729">
    <property type="entry name" value="Rossmann-like_a/b/a_fold"/>
</dbReference>
<keyword evidence="7" id="KW-0547">Nucleotide-binding</keyword>
<name>F8NQX3_SERL9</name>
<dbReference type="CDD" id="cd23948">
    <property type="entry name" value="FAD_synthase"/>
    <property type="match status" value="1"/>
</dbReference>
<dbReference type="PANTHER" id="PTHR23293">
    <property type="entry name" value="FAD SYNTHETASE-RELATED FMN ADENYLYLTRANSFERASE"/>
    <property type="match status" value="1"/>
</dbReference>
<sequence length="335" mass="36047">MDGQKIAKEVYGLAHSKEPVAPLVKEALDVIDQVLDHYGQEHISLSFNGGKDCTVLLHLYAAALAHRVGASQGLKPVPAIYIPVPSPFPELEVFITETSRLYGLDLYTCAPSSDASNRLPVESVTPGIPGTPSGLTNGNGHIKDPLSQPVGMSRGGEGMRRALAIYKERLPHIQAILIGTRRSDPHGATLSHRNMTDPGWPVFERINPIINWSYSDIWAFLKALDIPYCNLYDQGFTSLGSTYNTYPNPALLIPVSGTPSGNSSLPSFTIIAADPSTICFTESSHVSAVPLAMNGHTNHADSSNQPRYKPAYELVDGSLERAGRSSATTAFASHC</sequence>
<dbReference type="Pfam" id="PF01507">
    <property type="entry name" value="PAPS_reduct"/>
    <property type="match status" value="2"/>
</dbReference>
<accession>F8NQX3</accession>
<comment type="pathway">
    <text evidence="1">Cofactor biosynthesis; FAD biosynthesis; FAD from FMN: step 1/1.</text>
</comment>
<dbReference type="GO" id="GO:0005524">
    <property type="term" value="F:ATP binding"/>
    <property type="evidence" value="ECO:0007669"/>
    <property type="project" value="UniProtKB-KW"/>
</dbReference>
<keyword evidence="8" id="KW-0274">FAD</keyword>
<evidence type="ECO:0000256" key="10">
    <source>
        <dbReference type="ARBA" id="ARBA00031145"/>
    </source>
</evidence>
<evidence type="ECO:0000256" key="12">
    <source>
        <dbReference type="ARBA" id="ARBA00049494"/>
    </source>
</evidence>
<dbReference type="EMBL" id="GL945432">
    <property type="protein sequence ID" value="EGO26676.1"/>
    <property type="molecule type" value="Genomic_DNA"/>
</dbReference>
<reference evidence="16" key="1">
    <citation type="journal article" date="2011" name="Science">
        <title>The plant cell wall-decomposing machinery underlies the functional diversity of forest fungi.</title>
        <authorList>
            <person name="Eastwood D.C."/>
            <person name="Floudas D."/>
            <person name="Binder M."/>
            <person name="Majcherczyk A."/>
            <person name="Schneider P."/>
            <person name="Aerts A."/>
            <person name="Asiegbu F.O."/>
            <person name="Baker S.E."/>
            <person name="Barry K."/>
            <person name="Bendiksby M."/>
            <person name="Blumentritt M."/>
            <person name="Coutinho P.M."/>
            <person name="Cullen D."/>
            <person name="de Vries R.P."/>
            <person name="Gathman A."/>
            <person name="Goodell B."/>
            <person name="Henrissat B."/>
            <person name="Ihrmark K."/>
            <person name="Kauserud H."/>
            <person name="Kohler A."/>
            <person name="LaButti K."/>
            <person name="Lapidus A."/>
            <person name="Lavin J.L."/>
            <person name="Lee Y.-H."/>
            <person name="Lindquist E."/>
            <person name="Lilly W."/>
            <person name="Lucas S."/>
            <person name="Morin E."/>
            <person name="Murat C."/>
            <person name="Oguiza J.A."/>
            <person name="Park J."/>
            <person name="Pisabarro A.G."/>
            <person name="Riley R."/>
            <person name="Rosling A."/>
            <person name="Salamov A."/>
            <person name="Schmidt O."/>
            <person name="Schmutz J."/>
            <person name="Skrede I."/>
            <person name="Stenlid J."/>
            <person name="Wiebenga A."/>
            <person name="Xie X."/>
            <person name="Kuees U."/>
            <person name="Hibbett D.S."/>
            <person name="Hoffmeister D."/>
            <person name="Hoegberg N."/>
            <person name="Martin F."/>
            <person name="Grigoriev I.V."/>
            <person name="Watkinson S.C."/>
        </authorList>
    </citation>
    <scope>NUCLEOTIDE SEQUENCE [LARGE SCALE GENOMIC DNA]</scope>
    <source>
        <strain evidence="16">S7.9</strain>
    </source>
</reference>
<protein>
    <recommendedName>
        <fullName evidence="2">FAD synthase</fullName>
        <ecNumber evidence="2">2.7.7.2</ecNumber>
    </recommendedName>
    <alternativeName>
        <fullName evidence="10">FAD pyrophosphorylase</fullName>
    </alternativeName>
    <alternativeName>
        <fullName evidence="11">FMN adenylyltransferase</fullName>
    </alternativeName>
</protein>
<evidence type="ECO:0000313" key="15">
    <source>
        <dbReference type="EMBL" id="EGO26676.1"/>
    </source>
</evidence>
<keyword evidence="5" id="KW-0808">Transferase</keyword>
<evidence type="ECO:0000256" key="3">
    <source>
        <dbReference type="ARBA" id="ARBA00022630"/>
    </source>
</evidence>
<keyword evidence="6" id="KW-0548">Nucleotidyltransferase</keyword>
<keyword evidence="3" id="KW-0285">Flavoprotein</keyword>
<dbReference type="AlphaFoldDB" id="F8NQX3"/>
<evidence type="ECO:0000256" key="6">
    <source>
        <dbReference type="ARBA" id="ARBA00022695"/>
    </source>
</evidence>
<evidence type="ECO:0000256" key="7">
    <source>
        <dbReference type="ARBA" id="ARBA00022741"/>
    </source>
</evidence>